<dbReference type="EMBL" id="JAROCF010000001">
    <property type="protein sequence ID" value="MDN4613968.1"/>
    <property type="molecule type" value="Genomic_DNA"/>
</dbReference>
<evidence type="ECO:0000313" key="2">
    <source>
        <dbReference type="EMBL" id="MDN4613968.1"/>
    </source>
</evidence>
<sequence length="218" mass="22444">MARGRSVRARVEPAAFALGSACFAVAAIPVLADAIGAIATNAIFFAGSVLFTTGAALEQTRVGWSPRRSEPLDWWASAVQLLGTLFFNVSTAVALAAAVPAGAQGGTGWRPDVFGSACFLLSSALAVRAARLPEGRSREARSPDERREAALNFAGSVLFGISAVGAFIRPATGQELSASWTDLGTFGGALLFLAAAGMSGGWTAGRGADRLRDRPSSR</sequence>
<dbReference type="RefSeq" id="WP_301210396.1">
    <property type="nucleotide sequence ID" value="NZ_JAROCF010000001.1"/>
</dbReference>
<feature type="transmembrane region" description="Helical" evidence="1">
    <location>
        <begin position="78"/>
        <end position="101"/>
    </location>
</feature>
<keyword evidence="1" id="KW-0812">Transmembrane</keyword>
<feature type="transmembrane region" description="Helical" evidence="1">
    <location>
        <begin position="183"/>
        <end position="204"/>
    </location>
</feature>
<feature type="transmembrane region" description="Helical" evidence="1">
    <location>
        <begin position="113"/>
        <end position="130"/>
    </location>
</feature>
<feature type="transmembrane region" description="Helical" evidence="1">
    <location>
        <begin position="150"/>
        <end position="171"/>
    </location>
</feature>
<reference evidence="2" key="1">
    <citation type="submission" date="2023-06" db="EMBL/GenBank/DDBJ databases">
        <title>MT1 and MT2 Draft Genomes of Novel Species.</title>
        <authorList>
            <person name="Venkateswaran K."/>
        </authorList>
    </citation>
    <scope>NUCLEOTIDE SEQUENCE</scope>
    <source>
        <strain evidence="2">F6_8S_P_1B</strain>
    </source>
</reference>
<protein>
    <submittedName>
        <fullName evidence="2">YrhK family protein</fullName>
    </submittedName>
</protein>
<gene>
    <name evidence="2" type="ORF">P5G50_05825</name>
</gene>
<comment type="caution">
    <text evidence="2">The sequence shown here is derived from an EMBL/GenBank/DDBJ whole genome shotgun (WGS) entry which is preliminary data.</text>
</comment>
<feature type="transmembrane region" description="Helical" evidence="1">
    <location>
        <begin position="38"/>
        <end position="57"/>
    </location>
</feature>
<organism evidence="2 3">
    <name type="scientific">Leifsonia williamsii</name>
    <dbReference type="NCBI Taxonomy" id="3035919"/>
    <lineage>
        <taxon>Bacteria</taxon>
        <taxon>Bacillati</taxon>
        <taxon>Actinomycetota</taxon>
        <taxon>Actinomycetes</taxon>
        <taxon>Micrococcales</taxon>
        <taxon>Microbacteriaceae</taxon>
        <taxon>Leifsonia</taxon>
    </lineage>
</organism>
<evidence type="ECO:0000313" key="3">
    <source>
        <dbReference type="Proteomes" id="UP001174208"/>
    </source>
</evidence>
<keyword evidence="3" id="KW-1185">Reference proteome</keyword>
<feature type="transmembrane region" description="Helical" evidence="1">
    <location>
        <begin position="12"/>
        <end position="32"/>
    </location>
</feature>
<evidence type="ECO:0000256" key="1">
    <source>
        <dbReference type="SAM" id="Phobius"/>
    </source>
</evidence>
<accession>A0ABT8K942</accession>
<dbReference type="Proteomes" id="UP001174208">
    <property type="component" value="Unassembled WGS sequence"/>
</dbReference>
<keyword evidence="1" id="KW-0472">Membrane</keyword>
<keyword evidence="1" id="KW-1133">Transmembrane helix</keyword>
<name>A0ABT8K942_9MICO</name>
<proteinExistence type="predicted"/>